<proteinExistence type="predicted"/>
<accession>A0A8B7S8L7</accession>
<keyword evidence="1" id="KW-1185">Reference proteome</keyword>
<organism evidence="1 2">
    <name type="scientific">Hipposideros armiger</name>
    <name type="common">Great Himalayan leaf-nosed bat</name>
    <dbReference type="NCBI Taxonomy" id="186990"/>
    <lineage>
        <taxon>Eukaryota</taxon>
        <taxon>Metazoa</taxon>
        <taxon>Chordata</taxon>
        <taxon>Craniata</taxon>
        <taxon>Vertebrata</taxon>
        <taxon>Euteleostomi</taxon>
        <taxon>Mammalia</taxon>
        <taxon>Eutheria</taxon>
        <taxon>Laurasiatheria</taxon>
        <taxon>Chiroptera</taxon>
        <taxon>Yinpterochiroptera</taxon>
        <taxon>Rhinolophoidea</taxon>
        <taxon>Hipposideridae</taxon>
        <taxon>Hipposideros</taxon>
    </lineage>
</organism>
<evidence type="ECO:0000313" key="1">
    <source>
        <dbReference type="Proteomes" id="UP000694851"/>
    </source>
</evidence>
<dbReference type="GeneID" id="109388725"/>
<reference evidence="2" key="1">
    <citation type="submission" date="2025-08" db="UniProtKB">
        <authorList>
            <consortium name="RefSeq"/>
        </authorList>
    </citation>
    <scope>IDENTIFICATION</scope>
    <source>
        <tissue evidence="2">Muscle</tissue>
    </source>
</reference>
<dbReference type="AlphaFoldDB" id="A0A8B7S8L7"/>
<protein>
    <submittedName>
        <fullName evidence="2">Uncharacterized protein LOC109388725</fullName>
    </submittedName>
</protein>
<gene>
    <name evidence="2" type="primary">LOC109388725</name>
</gene>
<dbReference type="RefSeq" id="XP_019509244.1">
    <property type="nucleotide sequence ID" value="XM_019653699.1"/>
</dbReference>
<evidence type="ECO:0000313" key="2">
    <source>
        <dbReference type="RefSeq" id="XP_019509244.1"/>
    </source>
</evidence>
<sequence>MLSDVKETMRKSLDKTSLEWFGRGLGHLPLFQLDFPGRVSQQLETSLAQGQSSFVSCNFVLLSPLCHLSHPLSLGTLTSSLELNQGSSAEPSLFHQLELSPCPPCHSLSWLPVFSYPLPGFQQLRKKNHKPENPIQDTTLYSLFASPSSSPACDKSLRLSWSFIPLALLKNIGQDILIGCTPSFGIERLAKDGVNKQGHQLLAVLSVPPSCQDEPFLLTENHQGRNGNTSV</sequence>
<name>A0A8B7S8L7_HIPAR</name>
<dbReference type="KEGG" id="hai:109388725"/>
<dbReference type="Proteomes" id="UP000694851">
    <property type="component" value="Unplaced"/>
</dbReference>